<feature type="region of interest" description="Disordered" evidence="11">
    <location>
        <begin position="1633"/>
        <end position="1841"/>
    </location>
</feature>
<dbReference type="InterPro" id="IPR055122">
    <property type="entry name" value="Med14_N"/>
</dbReference>
<keyword evidence="19" id="KW-1185">Reference proteome</keyword>
<evidence type="ECO:0000259" key="17">
    <source>
        <dbReference type="Pfam" id="PF25067"/>
    </source>
</evidence>
<name>A0A1S3JL19_LINAN</name>
<evidence type="ECO:0000256" key="4">
    <source>
        <dbReference type="ARBA" id="ARBA00022737"/>
    </source>
</evidence>
<dbReference type="InterPro" id="IPR056877">
    <property type="entry name" value="Med14_C"/>
</dbReference>
<feature type="domain" description="Mediator of RNA polymerase II transcription subunit 14 RM8" evidence="14">
    <location>
        <begin position="1899"/>
        <end position="1968"/>
    </location>
</feature>
<dbReference type="InterPro" id="IPR056878">
    <property type="entry name" value="RM5_Med14"/>
</dbReference>
<dbReference type="InParanoid" id="A0A1S3JL19"/>
<feature type="domain" description="Mediator of RNA polymerase II transcription subunit 14 C-terminal" evidence="18">
    <location>
        <begin position="1985"/>
        <end position="2129"/>
    </location>
</feature>
<dbReference type="GeneID" id="106173855"/>
<evidence type="ECO:0000256" key="2">
    <source>
        <dbReference type="ARBA" id="ARBA00007813"/>
    </source>
</evidence>
<reference evidence="20" key="1">
    <citation type="submission" date="2025-08" db="UniProtKB">
        <authorList>
            <consortium name="RefSeq"/>
        </authorList>
    </citation>
    <scope>IDENTIFICATION</scope>
    <source>
        <tissue evidence="20">Gonads</tissue>
    </source>
</reference>
<feature type="compositionally biased region" description="Polar residues" evidence="11">
    <location>
        <begin position="1458"/>
        <end position="1467"/>
    </location>
</feature>
<evidence type="ECO:0000313" key="19">
    <source>
        <dbReference type="Proteomes" id="UP000085678"/>
    </source>
</evidence>
<evidence type="ECO:0000259" key="18">
    <source>
        <dbReference type="Pfam" id="PF25069"/>
    </source>
</evidence>
<dbReference type="Pfam" id="PF08638">
    <property type="entry name" value="Med14"/>
    <property type="match status" value="1"/>
</dbReference>
<feature type="domain" description="Mediator of RNA polymerase II transcription subunit 14 RM2" evidence="13">
    <location>
        <begin position="293"/>
        <end position="373"/>
    </location>
</feature>
<sequence length="2130" mass="234925">MPPIEGQPPGPGGAGALAQPGPGTIPLATLIDFILQRTYHELSVLSELLPRKTDMERKIEIVQFASRTRQLFVRLLALVKWANSASKVDKCAAISSFLDKQAMLFVDTADMLAKVAHETRMSARLPAFSIPCAIDVLTTGTYPRLPTCVKERIVPADPISPIEKRETLQRLNQIIEYRLVTSDLPPQMKKLKIANGRVKFLVEHEFEITLTLMGDGPSIPWRLLDIDILVEDHETGDGKALVHTLQVNYIHQLVQSRLLDNDRPLHDLYNCLHSFSQSLQLEVLHSQAERLRSQRLGDHIRVEEYTAGRSLVVSYWRLQVKRDTKPADQPPVYKLSIHVDEADPGKPLQVTHTPEIQGKESYRVAQAIKSDHLSIEKLLIQTIQVRSQARLRELEKDVKKFAGGPCEIKGVPPTLLVPVLFPCMDSEKMLISVDIQRGLFLTSMPQYGAKCKVADDIEESLNSGGRELARLMTELRIWLGIQRCEKSIQHLPAAAYSFIPLTQYAGHPIENLGPWKLYIKLLKQANFYVVVDIQAKGIKAIEYNYYLLQVEPCTFEKAENEIMDDIPTAYLRPKVITKFDTYAITHGPLAKIHDAEVDENEEESLERKRKILQGDVDGPPRKQARVAAYFVSELVHILAATEDRIPFVNLGQELQNRGIGHQGVQVDGNGSCYALTVVDIPCSADTEALKQDLLSCTFRVQGKTRSWHTELVFTNCPVMSTSPKEKSIIHRVVCMYELSHDGDASKLVQDFMDDWATLGHLYKAVLDFSIQYKNPSTHLHNMVEIKSYSYKRLVLGYGPSKLCSVNIQWSRDRTQFVLAFGTCGPSNTANPHTLVATQLQAEFNKHKSIATLAQTLHETWMPMAAICKLHTTPFMAQAPKAQAASVPQPNPLFSVIPQSSTHIRIGYRNTYPWWCMRESAKCKVADDIEESLNSGGRELARLMTELRIWLGIQRCEKSIQHLPAAAYSFIPLTQYAGHPIENLGPWKLYIKLLKQANFYVVVDIQAKGIKAIEYNYYLLQVEPCTFEKAENEIMDDIPTAYLRPKVITKFDTYAITHGPLAKIHDAEVDENEEESLERKRKILQGDVDGPPRKQARVAAYFVSELVHILAATEDRIPFVNLGQELQNRGIGHQGVQVDGNGSCYALTVVDIPCSADTEALKQDLLSCTFRVQGKTRSWHTELVFTNCPVMSTSPKEKSIIHRVVCMYELSHDGDASKLVQDFMDDWATLGHLYKAVLDFSIQYKNPSTHLHNMVEIKNYSYKRLVLGYGPSKLCSVNIQWSRDRTQFVLAFGTCGPSNTANPHTLVATQLQAEFNKHKSIATLAQTLHETWMPMAAICKLHTTPFMAQAPKAQAASVPQPNPLFSVIPQSSTHIRIGYRNTYCLDIHLRSNKMVSVRDGAYSWFDTSKVVEGFTPTPGLKTFLNHFVEEGVPSGMSRRRSTTEDDNPPSPVGMDSMETFMNQPQQIGSPVKKQDGGSGGGLRFPGPMTPPSNPHTPASPSGARLGQSGYSASPAAAFPLASPPSLQMGTPSPGNVLGVSSPGNPQLHVPSPGSFVPAPSPSSLGIHMPSPATAFISPQDCGLSYCLDIHLRSNKMVSVRDGAYSWFDTSKVVEGFTPTPGLKTFLNHFVEEGVPSGMSRRRSTTEDDNPPSPVGMDSMETFMNQPQQIGSPVKKQDGGSGGGLRFPGPMTPPSNPHTPASPSGARLGQSGYSASPAAAFPLASPPSLQMGTPSPGNVLGVSSPGNPQLHVPSPGSFVPAPSPSSLGIHMPSPATAFISPQGMLEGGSPYHGGGLVTPSPGPRNWPGSPSPASRHGTAHSPGAGHQALHSPPNRDLVMSPPSRMLPQRSWAASIPTLLTHEALNKLLTPTSTPGQGPGLGFLPCCPLQRFLGCVFLKRSLQRIVQTDDALQHIPPTEPGVVMFKSDSMQFRVALNPNTQQVLQMKITPSIDQWSHDELQVLERFFEVRVTCPPYKLYAVTAFTKLLAAPPRILKDCVQLMRLELMPDRSFKWGVHWCLTSAASSSPIVAGAPAVLIKGNKMLFMIQLTRMSAPPTPGGSDQQSIVIPILYDINTNITSMVDQSRNQPQGSSPQAMAVMNMLKRFTEYHANSAECSIFPAVRELMANLILPV</sequence>
<keyword evidence="5 10" id="KW-0805">Transcription regulation</keyword>
<keyword evidence="4" id="KW-0677">Repeat</keyword>
<evidence type="ECO:0000313" key="20">
    <source>
        <dbReference type="RefSeq" id="XP_013410599.1"/>
    </source>
</evidence>
<evidence type="ECO:0000256" key="5">
    <source>
        <dbReference type="ARBA" id="ARBA00023015"/>
    </source>
</evidence>
<dbReference type="GO" id="GO:0006357">
    <property type="term" value="P:regulation of transcription by RNA polymerase II"/>
    <property type="evidence" value="ECO:0007669"/>
    <property type="project" value="InterPro"/>
</dbReference>
<feature type="compositionally biased region" description="Low complexity" evidence="11">
    <location>
        <begin position="1510"/>
        <end position="1525"/>
    </location>
</feature>
<comment type="subunit">
    <text evidence="10">Component of the Mediator complex.</text>
</comment>
<dbReference type="InterPro" id="IPR055113">
    <property type="entry name" value="Med14_RM2"/>
</dbReference>
<dbReference type="Pfam" id="PF25067">
    <property type="entry name" value="RM5_Med14"/>
    <property type="match status" value="2"/>
</dbReference>
<accession>A0A1S3JL19</accession>
<evidence type="ECO:0000256" key="6">
    <source>
        <dbReference type="ARBA" id="ARBA00023159"/>
    </source>
</evidence>
<organism evidence="19 20">
    <name type="scientific">Lingula anatina</name>
    <name type="common">Brachiopod</name>
    <name type="synonym">Lingula unguis</name>
    <dbReference type="NCBI Taxonomy" id="7574"/>
    <lineage>
        <taxon>Eukaryota</taxon>
        <taxon>Metazoa</taxon>
        <taxon>Spiralia</taxon>
        <taxon>Lophotrochozoa</taxon>
        <taxon>Brachiopoda</taxon>
        <taxon>Linguliformea</taxon>
        <taxon>Lingulata</taxon>
        <taxon>Lingulida</taxon>
        <taxon>Linguloidea</taxon>
        <taxon>Lingulidae</taxon>
        <taxon>Lingula</taxon>
    </lineage>
</organism>
<comment type="subcellular location">
    <subcellularLocation>
        <location evidence="1 10">Nucleus</location>
    </subcellularLocation>
</comment>
<evidence type="ECO:0000259" key="15">
    <source>
        <dbReference type="Pfam" id="PF22984"/>
    </source>
</evidence>
<evidence type="ECO:0000259" key="16">
    <source>
        <dbReference type="Pfam" id="PF25065"/>
    </source>
</evidence>
<dbReference type="InterPro" id="IPR013947">
    <property type="entry name" value="Mediator_Med14"/>
</dbReference>
<feature type="domain" description="Mediator of RNA polymerase II transcription subunit 14 RM6" evidence="15">
    <location>
        <begin position="1250"/>
        <end position="1317"/>
    </location>
</feature>
<dbReference type="InterPro" id="IPR056879">
    <property type="entry name" value="RM3_Med14"/>
</dbReference>
<feature type="domain" description="Mediator of RNA polymerase II transcription subunit 14 RM5" evidence="17">
    <location>
        <begin position="1130"/>
        <end position="1210"/>
    </location>
</feature>
<feature type="compositionally biased region" description="Polar residues" evidence="11">
    <location>
        <begin position="1660"/>
        <end position="1669"/>
    </location>
</feature>
<dbReference type="KEGG" id="lak:106173855"/>
<keyword evidence="6 10" id="KW-0010">Activator</keyword>
<keyword evidence="8 10" id="KW-0539">Nucleus</keyword>
<dbReference type="GO" id="GO:0070847">
    <property type="term" value="C:core mediator complex"/>
    <property type="evidence" value="ECO:0007669"/>
    <property type="project" value="TreeGrafter"/>
</dbReference>
<dbReference type="Pfam" id="PF25065">
    <property type="entry name" value="RM3_Med14"/>
    <property type="match status" value="1"/>
</dbReference>
<dbReference type="Pfam" id="PF22984">
    <property type="entry name" value="RM6_Med14"/>
    <property type="match status" value="2"/>
</dbReference>
<evidence type="ECO:0000256" key="3">
    <source>
        <dbReference type="ARBA" id="ARBA00019619"/>
    </source>
</evidence>
<feature type="domain" description="Mediator of RNA polymerase II transcription subunit 14 RM3" evidence="16">
    <location>
        <begin position="376"/>
        <end position="484"/>
    </location>
</feature>
<evidence type="ECO:0000259" key="14">
    <source>
        <dbReference type="Pfam" id="PF22983"/>
    </source>
</evidence>
<evidence type="ECO:0000256" key="9">
    <source>
        <dbReference type="ARBA" id="ARBA00032007"/>
    </source>
</evidence>
<feature type="domain" description="Mediator complex subunit MED14 N-terminal" evidence="12">
    <location>
        <begin position="24"/>
        <end position="213"/>
    </location>
</feature>
<dbReference type="Pfam" id="PF25069">
    <property type="entry name" value="Med14_C"/>
    <property type="match status" value="1"/>
</dbReference>
<dbReference type="InterPro" id="IPR055107">
    <property type="entry name" value="Med14_RM8"/>
</dbReference>
<protein>
    <recommendedName>
        <fullName evidence="3 10">Mediator of RNA polymerase II transcription subunit 14</fullName>
    </recommendedName>
    <alternativeName>
        <fullName evidence="9 10">Mediator complex subunit 14</fullName>
    </alternativeName>
</protein>
<dbReference type="InterPro" id="IPR055114">
    <property type="entry name" value="Med14_RM6"/>
</dbReference>
<dbReference type="GO" id="GO:0003712">
    <property type="term" value="F:transcription coregulator activity"/>
    <property type="evidence" value="ECO:0007669"/>
    <property type="project" value="UniProtKB-UniRule"/>
</dbReference>
<feature type="compositionally biased region" description="Low complexity" evidence="11">
    <location>
        <begin position="1712"/>
        <end position="1727"/>
    </location>
</feature>
<dbReference type="FunCoup" id="A0A1S3JL19">
    <property type="interactions" value="2555"/>
</dbReference>
<evidence type="ECO:0000259" key="12">
    <source>
        <dbReference type="Pfam" id="PF08638"/>
    </source>
</evidence>
<dbReference type="GO" id="GO:0016592">
    <property type="term" value="C:mediator complex"/>
    <property type="evidence" value="ECO:0007669"/>
    <property type="project" value="UniProtKB-UniRule"/>
</dbReference>
<comment type="similarity">
    <text evidence="2 10">Belongs to the Mediator complex subunit 14 family.</text>
</comment>
<evidence type="ECO:0000256" key="11">
    <source>
        <dbReference type="SAM" id="MobiDB-lite"/>
    </source>
</evidence>
<dbReference type="Pfam" id="PF22983">
    <property type="entry name" value="RM8_Med14"/>
    <property type="match status" value="1"/>
</dbReference>
<evidence type="ECO:0000259" key="13">
    <source>
        <dbReference type="Pfam" id="PF22981"/>
    </source>
</evidence>
<dbReference type="PANTHER" id="PTHR12809:SF2">
    <property type="entry name" value="MEDIATOR OF RNA POLYMERASE II TRANSCRIPTION SUBUNIT 14"/>
    <property type="match status" value="1"/>
</dbReference>
<dbReference type="PANTHER" id="PTHR12809">
    <property type="entry name" value="MEDIATOR COMPLEX SUBUNIT"/>
    <property type="match status" value="1"/>
</dbReference>
<feature type="domain" description="Mediator of RNA polymerase II transcription subunit 14 RM6" evidence="15">
    <location>
        <begin position="779"/>
        <end position="846"/>
    </location>
</feature>
<dbReference type="RefSeq" id="XP_013410599.1">
    <property type="nucleotide sequence ID" value="XM_013555145.1"/>
</dbReference>
<evidence type="ECO:0000256" key="7">
    <source>
        <dbReference type="ARBA" id="ARBA00023163"/>
    </source>
</evidence>
<evidence type="ECO:0000256" key="8">
    <source>
        <dbReference type="ARBA" id="ARBA00023242"/>
    </source>
</evidence>
<proteinExistence type="inferred from homology"/>
<dbReference type="Proteomes" id="UP000085678">
    <property type="component" value="Unplaced"/>
</dbReference>
<feature type="domain" description="Mediator of RNA polymerase II transcription subunit 14 RM5" evidence="17">
    <location>
        <begin position="659"/>
        <end position="739"/>
    </location>
</feature>
<evidence type="ECO:0000256" key="10">
    <source>
        <dbReference type="RuleBase" id="RU365082"/>
    </source>
</evidence>
<comment type="function">
    <text evidence="10">Component of the Mediator complex, a coactivator involved in the regulated transcription of nearly all RNA polymerase II-dependent genes. Mediator functions as a bridge to convey information from gene-specific regulatory proteins to the basal RNA polymerase II transcription machinery. Mediator is recruited to promoters by direct interactions with regulatory proteins and serves as a scaffold for the assembly of a functional preinitiation complex with RNA polymerase II and the general transcription factors.</text>
</comment>
<evidence type="ECO:0000256" key="1">
    <source>
        <dbReference type="ARBA" id="ARBA00004123"/>
    </source>
</evidence>
<feature type="region of interest" description="Disordered" evidence="11">
    <location>
        <begin position="1431"/>
        <end position="1561"/>
    </location>
</feature>
<dbReference type="OrthoDB" id="205099at2759"/>
<dbReference type="STRING" id="7574.A0A1S3JL19"/>
<keyword evidence="7 10" id="KW-0804">Transcription</keyword>
<dbReference type="Pfam" id="PF22981">
    <property type="entry name" value="RM2_Med14"/>
    <property type="match status" value="1"/>
</dbReference>
<gene>
    <name evidence="20" type="primary">LOC106173855</name>
</gene>